<protein>
    <recommendedName>
        <fullName evidence="1">Retrovirus-related Pol polyprotein from transposon TNT 1-94-like beta-barrel domain-containing protein</fullName>
    </recommendedName>
</protein>
<name>A0A8J5FVP2_ZINOF</name>
<evidence type="ECO:0000313" key="2">
    <source>
        <dbReference type="EMBL" id="KAG6495810.1"/>
    </source>
</evidence>
<feature type="domain" description="Retrovirus-related Pol polyprotein from transposon TNT 1-94-like beta-barrel" evidence="1">
    <location>
        <begin position="129"/>
        <end position="204"/>
    </location>
</feature>
<dbReference type="InterPro" id="IPR054722">
    <property type="entry name" value="PolX-like_BBD"/>
</dbReference>
<gene>
    <name evidence="2" type="ORF">ZIOFF_043638</name>
</gene>
<organism evidence="2 3">
    <name type="scientific">Zingiber officinale</name>
    <name type="common">Ginger</name>
    <name type="synonym">Amomum zingiber</name>
    <dbReference type="NCBI Taxonomy" id="94328"/>
    <lineage>
        <taxon>Eukaryota</taxon>
        <taxon>Viridiplantae</taxon>
        <taxon>Streptophyta</taxon>
        <taxon>Embryophyta</taxon>
        <taxon>Tracheophyta</taxon>
        <taxon>Spermatophyta</taxon>
        <taxon>Magnoliopsida</taxon>
        <taxon>Liliopsida</taxon>
        <taxon>Zingiberales</taxon>
        <taxon>Zingiberaceae</taxon>
        <taxon>Zingiber</taxon>
    </lineage>
</organism>
<keyword evidence="3" id="KW-1185">Reference proteome</keyword>
<proteinExistence type="predicted"/>
<comment type="caution">
    <text evidence="2">The sequence shown here is derived from an EMBL/GenBank/DDBJ whole genome shotgun (WGS) entry which is preliminary data.</text>
</comment>
<dbReference type="AlphaFoldDB" id="A0A8J5FVP2"/>
<evidence type="ECO:0000259" key="1">
    <source>
        <dbReference type="Pfam" id="PF22936"/>
    </source>
</evidence>
<dbReference type="Pfam" id="PF22936">
    <property type="entry name" value="Pol_BBD"/>
    <property type="match status" value="1"/>
</dbReference>
<accession>A0A8J5FVP2</accession>
<dbReference type="Proteomes" id="UP000734854">
    <property type="component" value="Unassembled WGS sequence"/>
</dbReference>
<evidence type="ECO:0000313" key="3">
    <source>
        <dbReference type="Proteomes" id="UP000734854"/>
    </source>
</evidence>
<sequence length="245" mass="26336">MALRPDYESVHAALLHRDPLPTLDIAVKEILFEETHLFLVKPHSSEVALAITQPHSTLRSFFYKNCRNSDHMFANCPTSGSFVVVAAAPSNKSSSPFVTVSDLEAILKQVMPSYSPSSAALSVTPGNSWLIDSACCNHMTSQFSLLSKPTPTSSLPSIQSTNGSCMSIAHTGTANTSTLSLLDTYFVPDLALNLVSVGQLCDRGLTILFSPLGCQVQDHEIGQILGTGHKVGRLFELTSLHIPVP</sequence>
<reference evidence="2 3" key="1">
    <citation type="submission" date="2020-08" db="EMBL/GenBank/DDBJ databases">
        <title>Plant Genome Project.</title>
        <authorList>
            <person name="Zhang R.-G."/>
        </authorList>
    </citation>
    <scope>NUCLEOTIDE SEQUENCE [LARGE SCALE GENOMIC DNA]</scope>
    <source>
        <tissue evidence="2">Rhizome</tissue>
    </source>
</reference>
<dbReference type="EMBL" id="JACMSC010000012">
    <property type="protein sequence ID" value="KAG6495810.1"/>
    <property type="molecule type" value="Genomic_DNA"/>
</dbReference>